<gene>
    <name evidence="3" type="ORF">EMA8858_02791</name>
</gene>
<dbReference type="InterPro" id="IPR000468">
    <property type="entry name" value="Barstar"/>
</dbReference>
<dbReference type="Pfam" id="PF01337">
    <property type="entry name" value="Barstar"/>
    <property type="match status" value="1"/>
</dbReference>
<sequence>MPNFFITNNLELIKSYHVAEVDGQKAHTLRGFYEEIAKVLNFPEYFGFNLDSLDEMLNDLSWLKQEKIAVYITHSENFVEKERNPDKLPTLLDLLDATCEDWKWIDEDDDFPKKELIIAFSPSERIIKLLDSQEISYEIK</sequence>
<comment type="caution">
    <text evidence="3">The sequence shown here is derived from an EMBL/GenBank/DDBJ whole genome shotgun (WGS) entry which is preliminary data.</text>
</comment>
<name>A0ABM9ASK0_9BACT</name>
<dbReference type="RefSeq" id="WP_238807212.1">
    <property type="nucleotide sequence ID" value="NZ_CAKLPY010000002.1"/>
</dbReference>
<dbReference type="Proteomes" id="UP000837932">
    <property type="component" value="Unassembled WGS sequence"/>
</dbReference>
<accession>A0ABM9ASK0</accession>
<dbReference type="EMBL" id="CAKLPY010000002">
    <property type="protein sequence ID" value="CAH0996659.1"/>
    <property type="molecule type" value="Genomic_DNA"/>
</dbReference>
<evidence type="ECO:0000259" key="2">
    <source>
        <dbReference type="Pfam" id="PF01337"/>
    </source>
</evidence>
<dbReference type="InterPro" id="IPR035905">
    <property type="entry name" value="Barstar-like_sf"/>
</dbReference>
<reference evidence="3" key="1">
    <citation type="submission" date="2021-12" db="EMBL/GenBank/DDBJ databases">
        <authorList>
            <person name="Rodrigo-Torres L."/>
            <person name="Arahal R. D."/>
            <person name="Lucena T."/>
        </authorList>
    </citation>
    <scope>NUCLEOTIDE SEQUENCE</scope>
    <source>
        <strain evidence="3">CECT 8858</strain>
    </source>
</reference>
<proteinExistence type="inferred from homology"/>
<organism evidence="3 4">
    <name type="scientific">Emticicia aquatica</name>
    <dbReference type="NCBI Taxonomy" id="1681835"/>
    <lineage>
        <taxon>Bacteria</taxon>
        <taxon>Pseudomonadati</taxon>
        <taxon>Bacteroidota</taxon>
        <taxon>Cytophagia</taxon>
        <taxon>Cytophagales</taxon>
        <taxon>Leadbetterellaceae</taxon>
        <taxon>Emticicia</taxon>
    </lineage>
</organism>
<protein>
    <recommendedName>
        <fullName evidence="2">Barstar (barnase inhibitor) domain-containing protein</fullName>
    </recommendedName>
</protein>
<evidence type="ECO:0000256" key="1">
    <source>
        <dbReference type="ARBA" id="ARBA00006845"/>
    </source>
</evidence>
<comment type="similarity">
    <text evidence="1">Belongs to the barstar family.</text>
</comment>
<dbReference type="Gene3D" id="3.30.370.10">
    <property type="entry name" value="Barstar-like"/>
    <property type="match status" value="1"/>
</dbReference>
<keyword evidence="4" id="KW-1185">Reference proteome</keyword>
<feature type="domain" description="Barstar (barnase inhibitor)" evidence="2">
    <location>
        <begin position="16"/>
        <end position="107"/>
    </location>
</feature>
<dbReference type="SUPFAM" id="SSF52038">
    <property type="entry name" value="Barstar-related"/>
    <property type="match status" value="1"/>
</dbReference>
<evidence type="ECO:0000313" key="4">
    <source>
        <dbReference type="Proteomes" id="UP000837932"/>
    </source>
</evidence>
<evidence type="ECO:0000313" key="3">
    <source>
        <dbReference type="EMBL" id="CAH0996659.1"/>
    </source>
</evidence>